<organism evidence="1 2">
    <name type="scientific">Corynebacterium urealyticum</name>
    <dbReference type="NCBI Taxonomy" id="43771"/>
    <lineage>
        <taxon>Bacteria</taxon>
        <taxon>Bacillati</taxon>
        <taxon>Actinomycetota</taxon>
        <taxon>Actinomycetes</taxon>
        <taxon>Mycobacteriales</taxon>
        <taxon>Corynebacteriaceae</taxon>
        <taxon>Corynebacterium</taxon>
    </lineage>
</organism>
<sequence length="62" mass="6312">MFEQMLSVLDLVAAVFIEGFKFVQGAGDFFSGVKETTDGTGALSGLSSALSSTDTAAATTTN</sequence>
<dbReference type="Proteomes" id="UP000249451">
    <property type="component" value="Unassembled WGS sequence"/>
</dbReference>
<dbReference type="AlphaFoldDB" id="A0A2W5B926"/>
<evidence type="ECO:0000313" key="2">
    <source>
        <dbReference type="Proteomes" id="UP000249451"/>
    </source>
</evidence>
<accession>A0A2W5B926</accession>
<proteinExistence type="predicted"/>
<comment type="caution">
    <text evidence="1">The sequence shown here is derived from an EMBL/GenBank/DDBJ whole genome shotgun (WGS) entry which is preliminary data.</text>
</comment>
<evidence type="ECO:0000313" key="1">
    <source>
        <dbReference type="EMBL" id="PZP03285.1"/>
    </source>
</evidence>
<reference evidence="1 2" key="1">
    <citation type="submission" date="2017-11" db="EMBL/GenBank/DDBJ databases">
        <title>Infants hospitalized years apart are colonized by the same room-sourced microbial strains.</title>
        <authorList>
            <person name="Brooks B."/>
            <person name="Olm M.R."/>
            <person name="Firek B.A."/>
            <person name="Baker R."/>
            <person name="Thomas B.C."/>
            <person name="Morowitz M.J."/>
            <person name="Banfield J.F."/>
        </authorList>
    </citation>
    <scope>NUCLEOTIDE SEQUENCE [LARGE SCALE GENOMIC DNA]</scope>
    <source>
        <strain evidence="1">S2_012_000_R3_87</strain>
    </source>
</reference>
<dbReference type="EMBL" id="QFNY01000014">
    <property type="protein sequence ID" value="PZP03285.1"/>
    <property type="molecule type" value="Genomic_DNA"/>
</dbReference>
<protein>
    <submittedName>
        <fullName evidence="1">Uncharacterized protein</fullName>
    </submittedName>
</protein>
<gene>
    <name evidence="1" type="ORF">DI609_01180</name>
</gene>
<name>A0A2W5B926_9CORY</name>